<organism evidence="7 8">
    <name type="scientific">Nitratidesulfovibrio oxamicus</name>
    <dbReference type="NCBI Taxonomy" id="32016"/>
    <lineage>
        <taxon>Bacteria</taxon>
        <taxon>Pseudomonadati</taxon>
        <taxon>Thermodesulfobacteriota</taxon>
        <taxon>Desulfovibrionia</taxon>
        <taxon>Desulfovibrionales</taxon>
        <taxon>Desulfovibrionaceae</taxon>
        <taxon>Nitratidesulfovibrio</taxon>
    </lineage>
</organism>
<keyword evidence="1 5" id="KW-0474">Menaquinone biosynthesis</keyword>
<dbReference type="GO" id="GO:0032259">
    <property type="term" value="P:methylation"/>
    <property type="evidence" value="ECO:0007669"/>
    <property type="project" value="UniProtKB-KW"/>
</dbReference>
<proteinExistence type="inferred from homology"/>
<feature type="region of interest" description="Disordered" evidence="6">
    <location>
        <begin position="1"/>
        <end position="26"/>
    </location>
</feature>
<dbReference type="SUPFAM" id="SSF53335">
    <property type="entry name" value="S-adenosyl-L-methionine-dependent methyltransferases"/>
    <property type="match status" value="1"/>
</dbReference>
<evidence type="ECO:0000256" key="2">
    <source>
        <dbReference type="ARBA" id="ARBA00022603"/>
    </source>
</evidence>
<feature type="binding site" evidence="5">
    <location>
        <position position="100"/>
    </location>
    <ligand>
        <name>S-adenosyl-L-methionine</name>
        <dbReference type="ChEBI" id="CHEBI:59789"/>
    </ligand>
</feature>
<dbReference type="InterPro" id="IPR004033">
    <property type="entry name" value="UbiE/COQ5_MeTrFase"/>
</dbReference>
<name>A0ABS0J4E0_9BACT</name>
<keyword evidence="3 5" id="KW-0808">Transferase</keyword>
<dbReference type="PROSITE" id="PS51608">
    <property type="entry name" value="SAM_MT_UBIE"/>
    <property type="match status" value="1"/>
</dbReference>
<keyword evidence="7" id="KW-0830">Ubiquinone</keyword>
<sequence>MDRTATTCPKAAAAPTDSTRQSDPCGHARSVSGMFGRIADWYDLLNRVLSGGLDKYWRYRLVRHVVPGPTGRVLDLAAGTLDVSLEIVRQHPGTRVPALDFCRPMLQRGRGKLFGETARAIWPATADGRRLPLADASVDCVTIAFGIRNILPRSEAFAEILRVLVPGGRLCVLEFGTGKTPVWRGLYNFYLNRVLPMVGKAVSGDTGAYRYLADTIMAFPTADELAGEMTAAGFGRVFHLPLTSGIVRLHVAEKPLVPATGPQQAGAAQMDAARTETTAQERPAPRTRKAAPAEPAALSKPAASVRPGASAAVKTPAPESAATDAAVTDTAATDAAAGASSQATGDKAAKTGAPGTVQGTLPGAATTQKTAKRKRAASGVKAGKKAR</sequence>
<dbReference type="GO" id="GO:0008168">
    <property type="term" value="F:methyltransferase activity"/>
    <property type="evidence" value="ECO:0007669"/>
    <property type="project" value="UniProtKB-KW"/>
</dbReference>
<dbReference type="RefSeq" id="WP_196609291.1">
    <property type="nucleotide sequence ID" value="NZ_VRYY01000263.1"/>
</dbReference>
<feature type="compositionally biased region" description="Low complexity" evidence="6">
    <location>
        <begin position="320"/>
        <end position="344"/>
    </location>
</feature>
<evidence type="ECO:0000313" key="8">
    <source>
        <dbReference type="Proteomes" id="UP001194469"/>
    </source>
</evidence>
<comment type="catalytic activity">
    <reaction evidence="5">
        <text>a 2-demethylmenaquinol + S-adenosyl-L-methionine = a menaquinol + S-adenosyl-L-homocysteine + H(+)</text>
        <dbReference type="Rhea" id="RHEA:42640"/>
        <dbReference type="Rhea" id="RHEA-COMP:9539"/>
        <dbReference type="Rhea" id="RHEA-COMP:9563"/>
        <dbReference type="ChEBI" id="CHEBI:15378"/>
        <dbReference type="ChEBI" id="CHEBI:18151"/>
        <dbReference type="ChEBI" id="CHEBI:55437"/>
        <dbReference type="ChEBI" id="CHEBI:57856"/>
        <dbReference type="ChEBI" id="CHEBI:59789"/>
        <dbReference type="EC" id="2.1.1.163"/>
    </reaction>
</comment>
<dbReference type="PROSITE" id="PS01183">
    <property type="entry name" value="UBIE_1"/>
    <property type="match status" value="1"/>
</dbReference>
<dbReference type="PANTHER" id="PTHR43591">
    <property type="entry name" value="METHYLTRANSFERASE"/>
    <property type="match status" value="1"/>
</dbReference>
<accession>A0ABS0J4E0</accession>
<dbReference type="EMBL" id="VRYY01000263">
    <property type="protein sequence ID" value="MBG3877308.1"/>
    <property type="molecule type" value="Genomic_DNA"/>
</dbReference>
<dbReference type="InterPro" id="IPR023576">
    <property type="entry name" value="UbiE/COQ5_MeTrFase_CS"/>
</dbReference>
<evidence type="ECO:0000256" key="3">
    <source>
        <dbReference type="ARBA" id="ARBA00022679"/>
    </source>
</evidence>
<feature type="binding site" evidence="5">
    <location>
        <position position="80"/>
    </location>
    <ligand>
        <name>S-adenosyl-L-methionine</name>
        <dbReference type="ChEBI" id="CHEBI:59789"/>
    </ligand>
</feature>
<comment type="pathway">
    <text evidence="5">Quinol/quinone metabolism; menaquinone biosynthesis; menaquinol from 1,4-dihydroxy-2-naphthoate: step 2/2.</text>
</comment>
<evidence type="ECO:0000313" key="7">
    <source>
        <dbReference type="EMBL" id="MBG3877308.1"/>
    </source>
</evidence>
<dbReference type="CDD" id="cd02440">
    <property type="entry name" value="AdoMet_MTases"/>
    <property type="match status" value="1"/>
</dbReference>
<keyword evidence="2 5" id="KW-0489">Methyltransferase</keyword>
<comment type="caution">
    <text evidence="5">Lacks conserved residue(s) required for the propagation of feature annotation.</text>
</comment>
<dbReference type="HAMAP" id="MF_01813">
    <property type="entry name" value="MenG_UbiE_methyltr"/>
    <property type="match status" value="1"/>
</dbReference>
<comment type="similarity">
    <text evidence="5">Belongs to the class I-like SAM-binding methyltransferase superfamily. MenG/UbiE family.</text>
</comment>
<gene>
    <name evidence="5" type="primary">menG</name>
    <name evidence="7" type="ORF">FVW20_09835</name>
</gene>
<feature type="region of interest" description="Disordered" evidence="6">
    <location>
        <begin position="259"/>
        <end position="387"/>
    </location>
</feature>
<dbReference type="Pfam" id="PF01209">
    <property type="entry name" value="Ubie_methyltran"/>
    <property type="match status" value="1"/>
</dbReference>
<comment type="function">
    <text evidence="5">Methyltransferase required for the conversion of demethylmenaquinol (DMKH2) to menaquinol (MKH2).</text>
</comment>
<dbReference type="NCBIfam" id="TIGR01934">
    <property type="entry name" value="MenG_MenH_UbiE"/>
    <property type="match status" value="1"/>
</dbReference>
<reference evidence="7 8" key="1">
    <citation type="submission" date="2019-08" db="EMBL/GenBank/DDBJ databases">
        <authorList>
            <person name="Luo N."/>
        </authorList>
    </citation>
    <scope>NUCLEOTIDE SEQUENCE [LARGE SCALE GENOMIC DNA]</scope>
    <source>
        <strain evidence="7 8">NCIMB 9442</strain>
    </source>
</reference>
<dbReference type="EC" id="2.1.1.163" evidence="5"/>
<evidence type="ECO:0000256" key="5">
    <source>
        <dbReference type="HAMAP-Rule" id="MF_01813"/>
    </source>
</evidence>
<protein>
    <recommendedName>
        <fullName evidence="5">Demethylmenaquinone methyltransferase</fullName>
        <ecNumber evidence="5">2.1.1.163</ecNumber>
    </recommendedName>
</protein>
<dbReference type="Gene3D" id="3.40.50.150">
    <property type="entry name" value="Vaccinia Virus protein VP39"/>
    <property type="match status" value="1"/>
</dbReference>
<feature type="compositionally biased region" description="Low complexity" evidence="6">
    <location>
        <begin position="1"/>
        <end position="16"/>
    </location>
</feature>
<keyword evidence="8" id="KW-1185">Reference proteome</keyword>
<feature type="compositionally biased region" description="Basic residues" evidence="6">
    <location>
        <begin position="370"/>
        <end position="387"/>
    </location>
</feature>
<keyword evidence="4 5" id="KW-0949">S-adenosyl-L-methionine</keyword>
<evidence type="ECO:0000256" key="1">
    <source>
        <dbReference type="ARBA" id="ARBA00022428"/>
    </source>
</evidence>
<dbReference type="Proteomes" id="UP001194469">
    <property type="component" value="Unassembled WGS sequence"/>
</dbReference>
<feature type="compositionally biased region" description="Low complexity" evidence="6">
    <location>
        <begin position="259"/>
        <end position="269"/>
    </location>
</feature>
<evidence type="ECO:0000256" key="6">
    <source>
        <dbReference type="SAM" id="MobiDB-lite"/>
    </source>
</evidence>
<feature type="compositionally biased region" description="Low complexity" evidence="6">
    <location>
        <begin position="290"/>
        <end position="304"/>
    </location>
</feature>
<dbReference type="PANTHER" id="PTHR43591:SF24">
    <property type="entry name" value="2-METHOXY-6-POLYPRENYL-1,4-BENZOQUINOL METHYLASE, MITOCHONDRIAL"/>
    <property type="match status" value="1"/>
</dbReference>
<comment type="caution">
    <text evidence="7">The sequence shown here is derived from an EMBL/GenBank/DDBJ whole genome shotgun (WGS) entry which is preliminary data.</text>
</comment>
<feature type="binding site" evidence="5">
    <location>
        <begin position="127"/>
        <end position="128"/>
    </location>
    <ligand>
        <name>S-adenosyl-L-methionine</name>
        <dbReference type="ChEBI" id="CHEBI:59789"/>
    </ligand>
</feature>
<dbReference type="InterPro" id="IPR029063">
    <property type="entry name" value="SAM-dependent_MTases_sf"/>
</dbReference>
<evidence type="ECO:0000256" key="4">
    <source>
        <dbReference type="ARBA" id="ARBA00022691"/>
    </source>
</evidence>